<dbReference type="AlphaFoldDB" id="A0A1Y1ZT11"/>
<protein>
    <submittedName>
        <fullName evidence="1">Uncharacterized protein</fullName>
    </submittedName>
</protein>
<organism evidence="1 2">
    <name type="scientific">Clohesyomyces aquaticus</name>
    <dbReference type="NCBI Taxonomy" id="1231657"/>
    <lineage>
        <taxon>Eukaryota</taxon>
        <taxon>Fungi</taxon>
        <taxon>Dikarya</taxon>
        <taxon>Ascomycota</taxon>
        <taxon>Pezizomycotina</taxon>
        <taxon>Dothideomycetes</taxon>
        <taxon>Pleosporomycetidae</taxon>
        <taxon>Pleosporales</taxon>
        <taxon>Lindgomycetaceae</taxon>
        <taxon>Clohesyomyces</taxon>
    </lineage>
</organism>
<accession>A0A1Y1ZT11</accession>
<comment type="caution">
    <text evidence="1">The sequence shown here is derived from an EMBL/GenBank/DDBJ whole genome shotgun (WGS) entry which is preliminary data.</text>
</comment>
<reference evidence="1 2" key="1">
    <citation type="submission" date="2016-07" db="EMBL/GenBank/DDBJ databases">
        <title>Pervasive Adenine N6-methylation of Active Genes in Fungi.</title>
        <authorList>
            <consortium name="DOE Joint Genome Institute"/>
            <person name="Mondo S.J."/>
            <person name="Dannebaum R.O."/>
            <person name="Kuo R.C."/>
            <person name="Labutti K."/>
            <person name="Haridas S."/>
            <person name="Kuo A."/>
            <person name="Salamov A."/>
            <person name="Ahrendt S.R."/>
            <person name="Lipzen A."/>
            <person name="Sullivan W."/>
            <person name="Andreopoulos W.B."/>
            <person name="Clum A."/>
            <person name="Lindquist E."/>
            <person name="Daum C."/>
            <person name="Ramamoorthy G.K."/>
            <person name="Gryganskyi A."/>
            <person name="Culley D."/>
            <person name="Magnuson J.K."/>
            <person name="James T.Y."/>
            <person name="O'Malley M.A."/>
            <person name="Stajich J.E."/>
            <person name="Spatafora J.W."/>
            <person name="Visel A."/>
            <person name="Grigoriev I.V."/>
        </authorList>
    </citation>
    <scope>NUCLEOTIDE SEQUENCE [LARGE SCALE GENOMIC DNA]</scope>
    <source>
        <strain evidence="1 2">CBS 115471</strain>
    </source>
</reference>
<dbReference type="Proteomes" id="UP000193144">
    <property type="component" value="Unassembled WGS sequence"/>
</dbReference>
<sequence length="255" mass="28234">MTRQSPQVNLAIVPIRHSRFECPGDPNQFCPNSPFNNSASPCAGVDAGSSIWPGCRLFHRRKLLSSPRSSTDSGDARQWCGIPRLHLRSPPSRARSEEKFGRSAPCPVSRLQVSVVYYAPKGSLWEGTLPSPQRCKSLHDTSFFSSDRRSPRDRLRLSFFHSNSIASCWVERVFHPCIFSICEVVGQDKPPTNHNSASQQVPCARFPKRGGVRTDSNLNSTSSACRFLHRCPPLVKSTASGSLFLCTFVSLRTAA</sequence>
<evidence type="ECO:0000313" key="1">
    <source>
        <dbReference type="EMBL" id="ORY13393.1"/>
    </source>
</evidence>
<keyword evidence="2" id="KW-1185">Reference proteome</keyword>
<evidence type="ECO:0000313" key="2">
    <source>
        <dbReference type="Proteomes" id="UP000193144"/>
    </source>
</evidence>
<name>A0A1Y1ZT11_9PLEO</name>
<gene>
    <name evidence="1" type="ORF">BCR34DRAFT_267693</name>
</gene>
<dbReference type="EMBL" id="MCFA01000042">
    <property type="protein sequence ID" value="ORY13393.1"/>
    <property type="molecule type" value="Genomic_DNA"/>
</dbReference>
<proteinExistence type="predicted"/>